<evidence type="ECO:0000313" key="3">
    <source>
        <dbReference type="EMBL" id="CAB5238586.1"/>
    </source>
</evidence>
<evidence type="ECO:0000313" key="1">
    <source>
        <dbReference type="EMBL" id="CAB4171667.1"/>
    </source>
</evidence>
<dbReference type="EMBL" id="LR798461">
    <property type="protein sequence ID" value="CAB5238586.1"/>
    <property type="molecule type" value="Genomic_DNA"/>
</dbReference>
<evidence type="ECO:0000313" key="2">
    <source>
        <dbReference type="EMBL" id="CAB4200679.1"/>
    </source>
</evidence>
<organism evidence="1">
    <name type="scientific">uncultured Caudovirales phage</name>
    <dbReference type="NCBI Taxonomy" id="2100421"/>
    <lineage>
        <taxon>Viruses</taxon>
        <taxon>Duplodnaviria</taxon>
        <taxon>Heunggongvirae</taxon>
        <taxon>Uroviricota</taxon>
        <taxon>Caudoviricetes</taxon>
        <taxon>Peduoviridae</taxon>
        <taxon>Maltschvirus</taxon>
        <taxon>Maltschvirus maltsch</taxon>
    </lineage>
</organism>
<sequence>MDQFFSTPSTPLAITLELLGVPWVNPQFPCAMTYTDKFLAEHKRNLVSRGKWEQETPFTPQDAQRLDLVDQCTYFFQKTPLLSVVLKGWEKGCQAIRTTDFRMDIDTIQEEEAACLLAIALGPNGKRKRMLDMMKGAVAKLAVQSENGDWTFFGKDASAETVQHLTQ</sequence>
<proteinExistence type="predicted"/>
<protein>
    <submittedName>
        <fullName evidence="1">Uncharacterized protein</fullName>
    </submittedName>
</protein>
<name>A0A6J5PKQ4_9CAUD</name>
<accession>A0A6J5PKQ4</accession>
<dbReference type="EMBL" id="LR796873">
    <property type="protein sequence ID" value="CAB4171667.1"/>
    <property type="molecule type" value="Genomic_DNA"/>
</dbReference>
<reference evidence="1" key="1">
    <citation type="submission" date="2020-05" db="EMBL/GenBank/DDBJ databases">
        <authorList>
            <person name="Chiriac C."/>
            <person name="Salcher M."/>
            <person name="Ghai R."/>
            <person name="Kavagutti S V."/>
        </authorList>
    </citation>
    <scope>NUCLEOTIDE SEQUENCE</scope>
</reference>
<gene>
    <name evidence="2" type="ORF">UFOVP1354_56</name>
    <name evidence="3" type="ORF">UFOVP1547_62</name>
    <name evidence="1" type="ORF">UFOVP930_10</name>
</gene>
<dbReference type="EMBL" id="LR797289">
    <property type="protein sequence ID" value="CAB4200679.1"/>
    <property type="molecule type" value="Genomic_DNA"/>
</dbReference>